<comment type="caution">
    <text evidence="2">The sequence shown here is derived from an EMBL/GenBank/DDBJ whole genome shotgun (WGS) entry which is preliminary data.</text>
</comment>
<dbReference type="EMBL" id="SPLM01000072">
    <property type="protein sequence ID" value="TMW63555.1"/>
    <property type="molecule type" value="Genomic_DNA"/>
</dbReference>
<reference evidence="2" key="1">
    <citation type="submission" date="2019-03" db="EMBL/GenBank/DDBJ databases">
        <title>Long read genome sequence of the mycoparasitic Pythium oligandrum ATCC 38472 isolated from sugarbeet rhizosphere.</title>
        <authorList>
            <person name="Gaulin E."/>
        </authorList>
    </citation>
    <scope>NUCLEOTIDE SEQUENCE</scope>
    <source>
        <strain evidence="2">ATCC 38472_TT</strain>
    </source>
</reference>
<protein>
    <submittedName>
        <fullName evidence="2">Uncharacterized protein</fullName>
    </submittedName>
</protein>
<feature type="compositionally biased region" description="Basic and acidic residues" evidence="1">
    <location>
        <begin position="272"/>
        <end position="290"/>
    </location>
</feature>
<sequence length="320" mass="36583">MATPATKSYSLFQRSVRVVQTSIRSSNGWLLQHMPGIPDPPEVAERLKEPTFVDLWEYTLADHRRNLRDAWREYKQGFDEPDEIDIEKSKQAVRDAARRLRGNVEENTSKNKEFLEEKLQGTQVLANIKEIHSTASENVHFLKDEFAKAQEHVDPDAIMQNVKSVVDEHRSKKDVVSTLTGNVEEIVDLVKTGRDAALRLEKSDVDAIKGEAQSWFADKLMVAQDVLKAFIEGYREGKAMELEREDALLITFAKQAAEEQKDMLKEQFDKLVETQRAKQEQERREAEAKGSEPAPAQQTEDAQTDKTEQSEELKVESSRQ</sequence>
<gene>
    <name evidence="2" type="ORF">Poli38472_002496</name>
</gene>
<accession>A0A8K1FH62</accession>
<evidence type="ECO:0000313" key="3">
    <source>
        <dbReference type="Proteomes" id="UP000794436"/>
    </source>
</evidence>
<organism evidence="2 3">
    <name type="scientific">Pythium oligandrum</name>
    <name type="common">Mycoparasitic fungus</name>
    <dbReference type="NCBI Taxonomy" id="41045"/>
    <lineage>
        <taxon>Eukaryota</taxon>
        <taxon>Sar</taxon>
        <taxon>Stramenopiles</taxon>
        <taxon>Oomycota</taxon>
        <taxon>Peronosporomycetes</taxon>
        <taxon>Pythiales</taxon>
        <taxon>Pythiaceae</taxon>
        <taxon>Pythium</taxon>
    </lineage>
</organism>
<name>A0A8K1FH62_PYTOL</name>
<feature type="compositionally biased region" description="Basic and acidic residues" evidence="1">
    <location>
        <begin position="303"/>
        <end position="320"/>
    </location>
</feature>
<proteinExistence type="predicted"/>
<dbReference type="AlphaFoldDB" id="A0A8K1FH62"/>
<evidence type="ECO:0000256" key="1">
    <source>
        <dbReference type="SAM" id="MobiDB-lite"/>
    </source>
</evidence>
<evidence type="ECO:0000313" key="2">
    <source>
        <dbReference type="EMBL" id="TMW63555.1"/>
    </source>
</evidence>
<keyword evidence="3" id="KW-1185">Reference proteome</keyword>
<feature type="region of interest" description="Disordered" evidence="1">
    <location>
        <begin position="272"/>
        <end position="320"/>
    </location>
</feature>
<dbReference type="OrthoDB" id="65419at2759"/>
<dbReference type="Proteomes" id="UP000794436">
    <property type="component" value="Unassembled WGS sequence"/>
</dbReference>